<sequence>MPRSQETLEKCLSEVLDGKNQAAKKYNIPKGTLMNKIHGRHIKTHGGQTVFMKGEEEDFVEGLITCAKWEFPLNTLDLRLSAKAYLDRIGKSSRFKNNFPGYDWAKSFLVRHKYNLSDRLSNIIKRSRAAVDAEMLSSFSEELTKTLEGVKPEAIFNYDESNLSDDPGKKKLIFRRGVKYPDNVINFTKSAVTIMLCVSANGDILPPYVVYKAANLWNS</sequence>
<proteinExistence type="predicted"/>
<gene>
    <name evidence="2" type="ORF">NQ314_001748</name>
</gene>
<dbReference type="GO" id="GO:0005634">
    <property type="term" value="C:nucleus"/>
    <property type="evidence" value="ECO:0007669"/>
    <property type="project" value="UniProtKB-SubCell"/>
</dbReference>
<keyword evidence="3" id="KW-1185">Reference proteome</keyword>
<comment type="caution">
    <text evidence="2">The sequence shown here is derived from an EMBL/GenBank/DDBJ whole genome shotgun (WGS) entry which is preliminary data.</text>
</comment>
<dbReference type="Proteomes" id="UP001162156">
    <property type="component" value="Unassembled WGS sequence"/>
</dbReference>
<accession>A0AAV8ZTH3</accession>
<name>A0AAV8ZTH3_9CUCU</name>
<protein>
    <recommendedName>
        <fullName evidence="4">HTH psq-type domain-containing protein</fullName>
    </recommendedName>
</protein>
<evidence type="ECO:0008006" key="4">
    <source>
        <dbReference type="Google" id="ProtNLM"/>
    </source>
</evidence>
<evidence type="ECO:0000313" key="2">
    <source>
        <dbReference type="EMBL" id="KAJ8969461.1"/>
    </source>
</evidence>
<evidence type="ECO:0000313" key="3">
    <source>
        <dbReference type="Proteomes" id="UP001162156"/>
    </source>
</evidence>
<evidence type="ECO:0000256" key="1">
    <source>
        <dbReference type="ARBA" id="ARBA00004123"/>
    </source>
</evidence>
<dbReference type="InterPro" id="IPR009057">
    <property type="entry name" value="Homeodomain-like_sf"/>
</dbReference>
<dbReference type="AlphaFoldDB" id="A0AAV8ZTH3"/>
<reference evidence="2" key="1">
    <citation type="journal article" date="2023" name="Insect Mol. Biol.">
        <title>Genome sequencing provides insights into the evolution of gene families encoding plant cell wall-degrading enzymes in longhorned beetles.</title>
        <authorList>
            <person name="Shin N.R."/>
            <person name="Okamura Y."/>
            <person name="Kirsch R."/>
            <person name="Pauchet Y."/>
        </authorList>
    </citation>
    <scope>NUCLEOTIDE SEQUENCE</scope>
    <source>
        <strain evidence="2">RBIC_L_NR</strain>
    </source>
</reference>
<dbReference type="SUPFAM" id="SSF46689">
    <property type="entry name" value="Homeodomain-like"/>
    <property type="match status" value="1"/>
</dbReference>
<comment type="subcellular location">
    <subcellularLocation>
        <location evidence="1">Nucleus</location>
    </subcellularLocation>
</comment>
<organism evidence="2 3">
    <name type="scientific">Rhamnusium bicolor</name>
    <dbReference type="NCBI Taxonomy" id="1586634"/>
    <lineage>
        <taxon>Eukaryota</taxon>
        <taxon>Metazoa</taxon>
        <taxon>Ecdysozoa</taxon>
        <taxon>Arthropoda</taxon>
        <taxon>Hexapoda</taxon>
        <taxon>Insecta</taxon>
        <taxon>Pterygota</taxon>
        <taxon>Neoptera</taxon>
        <taxon>Endopterygota</taxon>
        <taxon>Coleoptera</taxon>
        <taxon>Polyphaga</taxon>
        <taxon>Cucujiformia</taxon>
        <taxon>Chrysomeloidea</taxon>
        <taxon>Cerambycidae</taxon>
        <taxon>Lepturinae</taxon>
        <taxon>Rhagiini</taxon>
        <taxon>Rhamnusium</taxon>
    </lineage>
</organism>
<dbReference type="Gene3D" id="1.10.10.60">
    <property type="entry name" value="Homeodomain-like"/>
    <property type="match status" value="1"/>
</dbReference>
<dbReference type="EMBL" id="JANEYF010000531">
    <property type="protein sequence ID" value="KAJ8969461.1"/>
    <property type="molecule type" value="Genomic_DNA"/>
</dbReference>